<reference evidence="1 2" key="1">
    <citation type="submission" date="2016-11" db="EMBL/GenBank/DDBJ databases">
        <authorList>
            <person name="Varghese N."/>
            <person name="Submissions S."/>
        </authorList>
    </citation>
    <scope>NUCLEOTIDE SEQUENCE [LARGE SCALE GENOMIC DNA]</scope>
    <source>
        <strain evidence="1 2">DSM 20664</strain>
    </source>
</reference>
<dbReference type="RefSeq" id="WP_074199049.1">
    <property type="nucleotide sequence ID" value="NZ_FSQZ01000001.1"/>
</dbReference>
<evidence type="ECO:0000313" key="1">
    <source>
        <dbReference type="EMBL" id="SIN62912.1"/>
    </source>
</evidence>
<dbReference type="InterPro" id="IPR032587">
    <property type="entry name" value="DUF4911"/>
</dbReference>
<name>A0ABY1JB06_9BACT</name>
<protein>
    <recommendedName>
        <fullName evidence="3">DUF4911 domain-containing protein</fullName>
    </recommendedName>
</protein>
<evidence type="ECO:0000313" key="2">
    <source>
        <dbReference type="Proteomes" id="UP000185093"/>
    </source>
</evidence>
<proteinExistence type="predicted"/>
<comment type="caution">
    <text evidence="1">The sequence shown here is derived from an EMBL/GenBank/DDBJ whole genome shotgun (WGS) entry which is preliminary data.</text>
</comment>
<dbReference type="Pfam" id="PF16256">
    <property type="entry name" value="DUF4911"/>
    <property type="match status" value="1"/>
</dbReference>
<organism evidence="1 2">
    <name type="scientific">Acetomicrobium flavidum</name>
    <dbReference type="NCBI Taxonomy" id="49896"/>
    <lineage>
        <taxon>Bacteria</taxon>
        <taxon>Thermotogati</taxon>
        <taxon>Synergistota</taxon>
        <taxon>Synergistia</taxon>
        <taxon>Synergistales</taxon>
        <taxon>Acetomicrobiaceae</taxon>
        <taxon>Acetomicrobium</taxon>
    </lineage>
</organism>
<sequence length="93" mass="10802">MGKMLQRDDLMMLPKKGFCKLLLSVPEPEIFYLSAIIDGYDNLGYIRKEDAPQDHVWIYFPLDMVSDVYEVLTLLKSEIDDLETVGELILMEE</sequence>
<dbReference type="Proteomes" id="UP000185093">
    <property type="component" value="Unassembled WGS sequence"/>
</dbReference>
<accession>A0ABY1JB06</accession>
<keyword evidence="2" id="KW-1185">Reference proteome</keyword>
<dbReference type="EMBL" id="FSQZ01000001">
    <property type="protein sequence ID" value="SIN62912.1"/>
    <property type="molecule type" value="Genomic_DNA"/>
</dbReference>
<evidence type="ECO:0008006" key="3">
    <source>
        <dbReference type="Google" id="ProtNLM"/>
    </source>
</evidence>
<gene>
    <name evidence="1" type="ORF">SAMN05444368_0274</name>
</gene>